<feature type="domain" description="Clp ATPase C-terminal" evidence="3">
    <location>
        <begin position="40"/>
        <end position="134"/>
    </location>
</feature>
<reference evidence="4 5" key="1">
    <citation type="submission" date="2012-10" db="EMBL/GenBank/DDBJ databases">
        <title>Genome sequencing and analysis of entomopathogenic fungi Beauveria bassiana D1-5.</title>
        <authorList>
            <person name="Li Q."/>
            <person name="Wang L."/>
            <person name="Zhang Z."/>
            <person name="Wang Q."/>
            <person name="Ren J."/>
            <person name="Wang M."/>
            <person name="Xu W."/>
            <person name="Wang J."/>
            <person name="Lu Y."/>
            <person name="Du Q."/>
            <person name="Sun Z."/>
        </authorList>
    </citation>
    <scope>NUCLEOTIDE SEQUENCE [LARGE SCALE GENOMIC DNA]</scope>
    <source>
        <strain evidence="4 5">D1-5</strain>
    </source>
</reference>
<dbReference type="HOGENOM" id="CLU_104223_0_0_1"/>
<evidence type="ECO:0000259" key="3">
    <source>
        <dbReference type="SMART" id="SM01086"/>
    </source>
</evidence>
<evidence type="ECO:0000313" key="5">
    <source>
        <dbReference type="Proteomes" id="UP000030106"/>
    </source>
</evidence>
<name>A0A0A2VNN9_BEABA</name>
<dbReference type="AlphaFoldDB" id="A0A0A2VNN9"/>
<protein>
    <submittedName>
        <fullName evidence="4">ATP-dependent protease ATPase subunit HslU</fullName>
    </submittedName>
</protein>
<evidence type="ECO:0000313" key="4">
    <source>
        <dbReference type="EMBL" id="KGQ02464.1"/>
    </source>
</evidence>
<keyword evidence="4" id="KW-0645">Protease</keyword>
<dbReference type="GO" id="GO:0051603">
    <property type="term" value="P:proteolysis involved in protein catabolic process"/>
    <property type="evidence" value="ECO:0007669"/>
    <property type="project" value="TreeGrafter"/>
</dbReference>
<evidence type="ECO:0000256" key="2">
    <source>
        <dbReference type="ARBA" id="ARBA00022840"/>
    </source>
</evidence>
<sequence>MVRTDHILFIASGAFHLARPSDLIPELQGRFPIRVELESLTAEDFVRILSDTDASLTKQYTALLATEDVQLEFTDEGVRRLAELAYDVNETTENIGARRLYTVMEKLLDELSFDATASGNKTVKIDAAYVNAQLAEAASSQDLARYVL</sequence>
<dbReference type="GO" id="GO:0005524">
    <property type="term" value="F:ATP binding"/>
    <property type="evidence" value="ECO:0007669"/>
    <property type="project" value="UniProtKB-KW"/>
</dbReference>
<dbReference type="PANTHER" id="PTHR48102:SF3">
    <property type="entry name" value="ATP-DEPENDENT PROTEASE ATPASE SUBUNIT HSLU"/>
    <property type="match status" value="1"/>
</dbReference>
<dbReference type="GO" id="GO:0008233">
    <property type="term" value="F:peptidase activity"/>
    <property type="evidence" value="ECO:0007669"/>
    <property type="project" value="UniProtKB-KW"/>
</dbReference>
<dbReference type="EMBL" id="ANFO01001528">
    <property type="protein sequence ID" value="KGQ02464.1"/>
    <property type="molecule type" value="Genomic_DNA"/>
</dbReference>
<dbReference type="Pfam" id="PF10431">
    <property type="entry name" value="ClpB_D2-small"/>
    <property type="match status" value="1"/>
</dbReference>
<evidence type="ECO:0000256" key="1">
    <source>
        <dbReference type="ARBA" id="ARBA00022741"/>
    </source>
</evidence>
<comment type="caution">
    <text evidence="4">The sequence shown here is derived from an EMBL/GenBank/DDBJ whole genome shotgun (WGS) entry which is preliminary data.</text>
</comment>
<organism evidence="4 5">
    <name type="scientific">Beauveria bassiana D1-5</name>
    <dbReference type="NCBI Taxonomy" id="1245745"/>
    <lineage>
        <taxon>Eukaryota</taxon>
        <taxon>Fungi</taxon>
        <taxon>Dikarya</taxon>
        <taxon>Ascomycota</taxon>
        <taxon>Pezizomycotina</taxon>
        <taxon>Sordariomycetes</taxon>
        <taxon>Hypocreomycetidae</taxon>
        <taxon>Hypocreales</taxon>
        <taxon>Cordycipitaceae</taxon>
        <taxon>Beauveria</taxon>
    </lineage>
</organism>
<accession>A0A0A2VNN9</accession>
<dbReference type="Gene3D" id="3.40.50.300">
    <property type="entry name" value="P-loop containing nucleotide triphosphate hydrolases"/>
    <property type="match status" value="1"/>
</dbReference>
<dbReference type="GO" id="GO:0016887">
    <property type="term" value="F:ATP hydrolysis activity"/>
    <property type="evidence" value="ECO:0007669"/>
    <property type="project" value="TreeGrafter"/>
</dbReference>
<keyword evidence="4" id="KW-0378">Hydrolase</keyword>
<dbReference type="STRING" id="1245745.A0A0A2VNN9"/>
<proteinExistence type="predicted"/>
<dbReference type="InterPro" id="IPR019489">
    <property type="entry name" value="Clp_ATPase_C"/>
</dbReference>
<dbReference type="PANTHER" id="PTHR48102">
    <property type="entry name" value="ATP-DEPENDENT CLP PROTEASE ATP-BINDING SUBUNIT CLPX-LIKE, MITOCHONDRIAL-RELATED"/>
    <property type="match status" value="1"/>
</dbReference>
<dbReference type="InterPro" id="IPR050052">
    <property type="entry name" value="ATP-dep_Clp_protease_ClpX"/>
</dbReference>
<dbReference type="InterPro" id="IPR027417">
    <property type="entry name" value="P-loop_NTPase"/>
</dbReference>
<keyword evidence="2" id="KW-0067">ATP-binding</keyword>
<dbReference type="Gene3D" id="1.10.8.60">
    <property type="match status" value="1"/>
</dbReference>
<gene>
    <name evidence="4" type="ORF">BBAD15_g12325</name>
</gene>
<dbReference type="Proteomes" id="UP000030106">
    <property type="component" value="Unassembled WGS sequence"/>
</dbReference>
<dbReference type="SUPFAM" id="SSF52540">
    <property type="entry name" value="P-loop containing nucleoside triphosphate hydrolases"/>
    <property type="match status" value="1"/>
</dbReference>
<dbReference type="SMART" id="SM01086">
    <property type="entry name" value="ClpB_D2-small"/>
    <property type="match status" value="1"/>
</dbReference>
<dbReference type="GO" id="GO:0009376">
    <property type="term" value="C:HslUV protease complex"/>
    <property type="evidence" value="ECO:0007669"/>
    <property type="project" value="TreeGrafter"/>
</dbReference>
<keyword evidence="1" id="KW-0547">Nucleotide-binding</keyword>